<reference evidence="7 8" key="1">
    <citation type="submission" date="2016-05" db="EMBL/GenBank/DDBJ databases">
        <title>Paenibacillus sp. 1ZS3-15 nov., isolated from the rhizosphere soil.</title>
        <authorList>
            <person name="Zhang X.X."/>
            <person name="Zhang J."/>
        </authorList>
    </citation>
    <scope>NUCLEOTIDE SEQUENCE [LARGE SCALE GENOMIC DNA]</scope>
    <source>
        <strain evidence="7 8">1ZS3-15</strain>
    </source>
</reference>
<feature type="transmembrane region" description="Helical" evidence="6">
    <location>
        <begin position="240"/>
        <end position="259"/>
    </location>
</feature>
<keyword evidence="2" id="KW-1003">Cell membrane</keyword>
<evidence type="ECO:0000313" key="7">
    <source>
        <dbReference type="EMBL" id="OAS16322.1"/>
    </source>
</evidence>
<evidence type="ECO:0000256" key="5">
    <source>
        <dbReference type="ARBA" id="ARBA00023136"/>
    </source>
</evidence>
<dbReference type="GO" id="GO:0005886">
    <property type="term" value="C:plasma membrane"/>
    <property type="evidence" value="ECO:0007669"/>
    <property type="project" value="UniProtKB-SubCell"/>
</dbReference>
<keyword evidence="5 6" id="KW-0472">Membrane</keyword>
<comment type="caution">
    <text evidence="7">The sequence shown here is derived from an EMBL/GenBank/DDBJ whole genome shotgun (WGS) entry which is preliminary data.</text>
</comment>
<evidence type="ECO:0000256" key="4">
    <source>
        <dbReference type="ARBA" id="ARBA00022989"/>
    </source>
</evidence>
<gene>
    <name evidence="7" type="ORF">A8708_20090</name>
</gene>
<dbReference type="RefSeq" id="WP_068667264.1">
    <property type="nucleotide sequence ID" value="NZ_LYPB01000076.1"/>
</dbReference>
<proteinExistence type="predicted"/>
<evidence type="ECO:0000256" key="1">
    <source>
        <dbReference type="ARBA" id="ARBA00004651"/>
    </source>
</evidence>
<dbReference type="OrthoDB" id="9792579at2"/>
<name>A0A198A5B1_9BACL</name>
<keyword evidence="8" id="KW-1185">Reference proteome</keyword>
<dbReference type="Pfam" id="PF02653">
    <property type="entry name" value="BPD_transp_2"/>
    <property type="match status" value="1"/>
</dbReference>
<evidence type="ECO:0000256" key="3">
    <source>
        <dbReference type="ARBA" id="ARBA00022692"/>
    </source>
</evidence>
<dbReference type="EMBL" id="LYPB01000076">
    <property type="protein sequence ID" value="OAS16322.1"/>
    <property type="molecule type" value="Genomic_DNA"/>
</dbReference>
<feature type="transmembrane region" description="Helical" evidence="6">
    <location>
        <begin position="88"/>
        <end position="110"/>
    </location>
</feature>
<dbReference type="PANTHER" id="PTHR43370">
    <property type="entry name" value="SUGAR ABC TRANSPORTER INTEGRAL MEMBRANE PROTEIN-RELATED"/>
    <property type="match status" value="1"/>
</dbReference>
<keyword evidence="4 6" id="KW-1133">Transmembrane helix</keyword>
<feature type="transmembrane region" description="Helical" evidence="6">
    <location>
        <begin position="265"/>
        <end position="283"/>
    </location>
</feature>
<dbReference type="STRING" id="1850517.A8708_20090"/>
<dbReference type="CDD" id="cd06580">
    <property type="entry name" value="TM_PBP1_transp_TpRbsC_like"/>
    <property type="match status" value="1"/>
</dbReference>
<protein>
    <submittedName>
        <fullName evidence="7">ABC transporter permease</fullName>
    </submittedName>
</protein>
<evidence type="ECO:0000256" key="6">
    <source>
        <dbReference type="SAM" id="Phobius"/>
    </source>
</evidence>
<feature type="transmembrane region" description="Helical" evidence="6">
    <location>
        <begin position="216"/>
        <end position="233"/>
    </location>
</feature>
<evidence type="ECO:0000313" key="8">
    <source>
        <dbReference type="Proteomes" id="UP000078454"/>
    </source>
</evidence>
<sequence length="304" mass="32145">MNVVDIGTGAIRAGTSVLYASLGELIAERAGVVNLGTEGSMLGGALGAFAVTVWSGNPWLGALAGGLFGAALALIHAFLVISRKANALASGLTVMFFAIGLTSFLGRGFVNKQINGFEPIAIPFLSKIPFVGPLLFQHDGLTYISIILVPTLWYLIFKTRIGVILRATGEREEVVYTYGFSPKLIRYCAVMAGGFLAGIGGAQLSTAYTHTWVENMTQGKGIVAVALVIFAAWRPAKALLGAYLFGGAQALQLVIQQQGYDISPFLLFMTPYVITLLALYLVARKQRSQMPEGLSKVFTGAGGG</sequence>
<dbReference type="InterPro" id="IPR001851">
    <property type="entry name" value="ABC_transp_permease"/>
</dbReference>
<feature type="transmembrane region" description="Helical" evidence="6">
    <location>
        <begin position="140"/>
        <end position="157"/>
    </location>
</feature>
<feature type="transmembrane region" description="Helical" evidence="6">
    <location>
        <begin position="59"/>
        <end position="81"/>
    </location>
</feature>
<accession>A0A198A5B1</accession>
<dbReference type="GO" id="GO:0022857">
    <property type="term" value="F:transmembrane transporter activity"/>
    <property type="evidence" value="ECO:0007669"/>
    <property type="project" value="InterPro"/>
</dbReference>
<dbReference type="AlphaFoldDB" id="A0A198A5B1"/>
<dbReference type="Proteomes" id="UP000078454">
    <property type="component" value="Unassembled WGS sequence"/>
</dbReference>
<keyword evidence="3 6" id="KW-0812">Transmembrane</keyword>
<evidence type="ECO:0000256" key="2">
    <source>
        <dbReference type="ARBA" id="ARBA00022475"/>
    </source>
</evidence>
<dbReference type="PANTHER" id="PTHR43370:SF2">
    <property type="entry name" value="ABC TRANSPORTER PERMEASE PROTEIN"/>
    <property type="match status" value="1"/>
</dbReference>
<feature type="transmembrane region" description="Helical" evidence="6">
    <location>
        <begin position="184"/>
        <end position="204"/>
    </location>
</feature>
<comment type="subcellular location">
    <subcellularLocation>
        <location evidence="1">Cell membrane</location>
        <topology evidence="1">Multi-pass membrane protein</topology>
    </subcellularLocation>
</comment>
<organism evidence="7 8">
    <name type="scientific">Paenibacillus oryzisoli</name>
    <dbReference type="NCBI Taxonomy" id="1850517"/>
    <lineage>
        <taxon>Bacteria</taxon>
        <taxon>Bacillati</taxon>
        <taxon>Bacillota</taxon>
        <taxon>Bacilli</taxon>
        <taxon>Bacillales</taxon>
        <taxon>Paenibacillaceae</taxon>
        <taxon>Paenibacillus</taxon>
    </lineage>
</organism>